<evidence type="ECO:0000313" key="2">
    <source>
        <dbReference type="EMBL" id="QNP55906.1"/>
    </source>
</evidence>
<evidence type="ECO:0000256" key="1">
    <source>
        <dbReference type="SAM" id="SignalP"/>
    </source>
</evidence>
<keyword evidence="1" id="KW-0732">Signal</keyword>
<dbReference type="AlphaFoldDB" id="A0A7H0H5U0"/>
<feature type="signal peptide" evidence="1">
    <location>
        <begin position="1"/>
        <end position="18"/>
    </location>
</feature>
<keyword evidence="3" id="KW-1185">Reference proteome</keyword>
<feature type="chain" id="PRO_5028922973" evidence="1">
    <location>
        <begin position="19"/>
        <end position="65"/>
    </location>
</feature>
<dbReference type="EMBL" id="CP060789">
    <property type="protein sequence ID" value="QNP55906.1"/>
    <property type="molecule type" value="Genomic_DNA"/>
</dbReference>
<proteinExistence type="predicted"/>
<protein>
    <submittedName>
        <fullName evidence="2">Uncharacterized protein</fullName>
    </submittedName>
</protein>
<organism evidence="2 3">
    <name type="scientific">Tessaracoccus defluvii</name>
    <dbReference type="NCBI Taxonomy" id="1285901"/>
    <lineage>
        <taxon>Bacteria</taxon>
        <taxon>Bacillati</taxon>
        <taxon>Actinomycetota</taxon>
        <taxon>Actinomycetes</taxon>
        <taxon>Propionibacteriales</taxon>
        <taxon>Propionibacteriaceae</taxon>
        <taxon>Tessaracoccus</taxon>
    </lineage>
</organism>
<dbReference type="KEGG" id="tdf:H9L22_17710"/>
<evidence type="ECO:0000313" key="3">
    <source>
        <dbReference type="Proteomes" id="UP000516117"/>
    </source>
</evidence>
<dbReference type="RefSeq" id="WP_187721026.1">
    <property type="nucleotide sequence ID" value="NZ_CP060789.1"/>
</dbReference>
<name>A0A7H0H5U0_9ACTN</name>
<gene>
    <name evidence="2" type="ORF">H9L22_17710</name>
</gene>
<sequence>MVLTATAMLLLVSPPPGAALRRLAVERQRDGHRVASRRWWALPALGAGGSSPPGCSQAPARSAGC</sequence>
<reference evidence="2 3" key="1">
    <citation type="submission" date="2020-08" db="EMBL/GenBank/DDBJ databases">
        <title>Genome sequence of Tessaracoccus defluvii JCM 17540T.</title>
        <authorList>
            <person name="Hyun D.-W."/>
            <person name="Bae J.-W."/>
        </authorList>
    </citation>
    <scope>NUCLEOTIDE SEQUENCE [LARGE SCALE GENOMIC DNA]</scope>
    <source>
        <strain evidence="2 3">JCM 17540</strain>
    </source>
</reference>
<accession>A0A7H0H5U0</accession>
<dbReference type="Proteomes" id="UP000516117">
    <property type="component" value="Chromosome"/>
</dbReference>